<name>A0A563W346_9CYAN</name>
<dbReference type="EMBL" id="CAACVJ010000667">
    <property type="protein sequence ID" value="VEP18129.1"/>
    <property type="molecule type" value="Genomic_DNA"/>
</dbReference>
<gene>
    <name evidence="1" type="ORF">H1P_70012</name>
</gene>
<dbReference type="AlphaFoldDB" id="A0A563W346"/>
<dbReference type="Proteomes" id="UP000320055">
    <property type="component" value="Unassembled WGS sequence"/>
</dbReference>
<proteinExistence type="predicted"/>
<organism evidence="1 2">
    <name type="scientific">Hyella patelloides LEGE 07179</name>
    <dbReference type="NCBI Taxonomy" id="945734"/>
    <lineage>
        <taxon>Bacteria</taxon>
        <taxon>Bacillati</taxon>
        <taxon>Cyanobacteriota</taxon>
        <taxon>Cyanophyceae</taxon>
        <taxon>Pleurocapsales</taxon>
        <taxon>Hyellaceae</taxon>
        <taxon>Hyella</taxon>
    </lineage>
</organism>
<evidence type="ECO:0000313" key="1">
    <source>
        <dbReference type="EMBL" id="VEP18129.1"/>
    </source>
</evidence>
<evidence type="ECO:0000313" key="2">
    <source>
        <dbReference type="Proteomes" id="UP000320055"/>
    </source>
</evidence>
<protein>
    <submittedName>
        <fullName evidence="1">Uncharacterized protein</fullName>
    </submittedName>
</protein>
<keyword evidence="2" id="KW-1185">Reference proteome</keyword>
<accession>A0A563W346</accession>
<sequence length="41" mass="5048">MLRLELEKELVILKISDLRFSLGKLIYKRFFFPVEQSRDYI</sequence>
<reference evidence="1 2" key="1">
    <citation type="submission" date="2019-01" db="EMBL/GenBank/DDBJ databases">
        <authorList>
            <person name="Brito A."/>
        </authorList>
    </citation>
    <scope>NUCLEOTIDE SEQUENCE [LARGE SCALE GENOMIC DNA]</scope>
    <source>
        <strain evidence="1">1</strain>
    </source>
</reference>